<dbReference type="GO" id="GO:0008173">
    <property type="term" value="F:RNA methyltransferase activity"/>
    <property type="evidence" value="ECO:0007669"/>
    <property type="project" value="InterPro"/>
</dbReference>
<dbReference type="Proteomes" id="UP001221217">
    <property type="component" value="Unassembled WGS sequence"/>
</dbReference>
<keyword evidence="3" id="KW-0808">Transferase</keyword>
<organism evidence="6 7">
    <name type="scientific">Candidatus Thalassospirochaeta sargassi</name>
    <dbReference type="NCBI Taxonomy" id="3119039"/>
    <lineage>
        <taxon>Bacteria</taxon>
        <taxon>Pseudomonadati</taxon>
        <taxon>Spirochaetota</taxon>
        <taxon>Spirochaetia</taxon>
        <taxon>Spirochaetales</taxon>
        <taxon>Spirochaetaceae</taxon>
        <taxon>Candidatus Thalassospirochaeta</taxon>
    </lineage>
</organism>
<dbReference type="AlphaFoldDB" id="A0AAJ1ICW4"/>
<dbReference type="PANTHER" id="PTHR42786">
    <property type="entry name" value="TRNA/RRNA METHYLTRANSFERASE"/>
    <property type="match status" value="1"/>
</dbReference>
<name>A0AAJ1ICW4_9SPIO</name>
<evidence type="ECO:0000256" key="4">
    <source>
        <dbReference type="ARBA" id="ARBA00022691"/>
    </source>
</evidence>
<gene>
    <name evidence="6" type="ORF">PQJ61_01565</name>
</gene>
<dbReference type="SUPFAM" id="SSF75217">
    <property type="entry name" value="alpha/beta knot"/>
    <property type="match status" value="1"/>
</dbReference>
<dbReference type="GO" id="GO:0002128">
    <property type="term" value="P:tRNA nucleoside ribose methylation"/>
    <property type="evidence" value="ECO:0007669"/>
    <property type="project" value="TreeGrafter"/>
</dbReference>
<dbReference type="Gene3D" id="1.10.8.590">
    <property type="match status" value="1"/>
</dbReference>
<dbReference type="GO" id="GO:0003723">
    <property type="term" value="F:RNA binding"/>
    <property type="evidence" value="ECO:0007669"/>
    <property type="project" value="InterPro"/>
</dbReference>
<comment type="caution">
    <text evidence="6">The sequence shown here is derived from an EMBL/GenBank/DDBJ whole genome shotgun (WGS) entry which is preliminary data.</text>
</comment>
<comment type="similarity">
    <text evidence="1">Belongs to the class IV-like SAM-binding methyltransferase superfamily. RNA methyltransferase TrmH family.</text>
</comment>
<dbReference type="InterPro" id="IPR004384">
    <property type="entry name" value="RNA_MeTrfase_TrmJ/LasT"/>
</dbReference>
<evidence type="ECO:0000259" key="5">
    <source>
        <dbReference type="Pfam" id="PF00588"/>
    </source>
</evidence>
<proteinExistence type="inferred from homology"/>
<dbReference type="GO" id="GO:0005829">
    <property type="term" value="C:cytosol"/>
    <property type="evidence" value="ECO:0007669"/>
    <property type="project" value="TreeGrafter"/>
</dbReference>
<evidence type="ECO:0000256" key="3">
    <source>
        <dbReference type="ARBA" id="ARBA00022679"/>
    </source>
</evidence>
<evidence type="ECO:0000256" key="1">
    <source>
        <dbReference type="ARBA" id="ARBA00007228"/>
    </source>
</evidence>
<dbReference type="Gene3D" id="3.40.1280.10">
    <property type="match status" value="1"/>
</dbReference>
<dbReference type="PANTHER" id="PTHR42786:SF2">
    <property type="entry name" value="TRNA (CYTIDINE_URIDINE-2'-O-)-METHYLTRANSFERASE TRMJ"/>
    <property type="match status" value="1"/>
</dbReference>
<dbReference type="PIRSF" id="PIRSF004808">
    <property type="entry name" value="LasT"/>
    <property type="match status" value="1"/>
</dbReference>
<dbReference type="InterPro" id="IPR029028">
    <property type="entry name" value="Alpha/beta_knot_MTases"/>
</dbReference>
<dbReference type="CDD" id="cd18093">
    <property type="entry name" value="SpoU-like_TrmJ"/>
    <property type="match status" value="1"/>
</dbReference>
<keyword evidence="2 6" id="KW-0489">Methyltransferase</keyword>
<protein>
    <submittedName>
        <fullName evidence="6">TrmH family RNA methyltransferase</fullName>
    </submittedName>
</protein>
<sequence length="248" mass="27385">MKDLSNIRIVLENPQSGKNVGSVCRAMKNMGLSRLYIAGTTEVDMKKASVTAIHASDLLENAVICGSVEEALEGTVISAATSRRRGKKRKYFSLLPENFAKTVLEQCVDDNSDNSAGEIAIVFGNEVSGLNDHDMSLCNTAVRIPTSDKFPSLNLSHAVQIITYEIYREAQRADKHHGYRPINREEIDSLTEGIAENLRDIGFFKQVDDSDMRTFFRDIIARAGLSAGEANRLGSIFTKIRGLASRRN</sequence>
<feature type="domain" description="tRNA/rRNA methyltransferase SpoU type" evidence="5">
    <location>
        <begin position="7"/>
        <end position="164"/>
    </location>
</feature>
<evidence type="ECO:0000313" key="6">
    <source>
        <dbReference type="EMBL" id="MDC7225432.1"/>
    </source>
</evidence>
<dbReference type="InterPro" id="IPR001537">
    <property type="entry name" value="SpoU_MeTrfase"/>
</dbReference>
<dbReference type="EMBL" id="JAQQAL010000006">
    <property type="protein sequence ID" value="MDC7225432.1"/>
    <property type="molecule type" value="Genomic_DNA"/>
</dbReference>
<evidence type="ECO:0000256" key="2">
    <source>
        <dbReference type="ARBA" id="ARBA00022603"/>
    </source>
</evidence>
<keyword evidence="4" id="KW-0949">S-adenosyl-L-methionine</keyword>
<reference evidence="6 7" key="1">
    <citation type="submission" date="2022-12" db="EMBL/GenBank/DDBJ databases">
        <title>Metagenome assembled genome from gulf of manar.</title>
        <authorList>
            <person name="Kohli P."/>
            <person name="Pk S."/>
            <person name="Venkata Ramana C."/>
            <person name="Sasikala C."/>
        </authorList>
    </citation>
    <scope>NUCLEOTIDE SEQUENCE [LARGE SCALE GENOMIC DNA]</scope>
    <source>
        <strain evidence="6">JB008</strain>
    </source>
</reference>
<dbReference type="InterPro" id="IPR029026">
    <property type="entry name" value="tRNA_m1G_MTases_N"/>
</dbReference>
<evidence type="ECO:0000313" key="7">
    <source>
        <dbReference type="Proteomes" id="UP001221217"/>
    </source>
</evidence>
<dbReference type="Pfam" id="PF00588">
    <property type="entry name" value="SpoU_methylase"/>
    <property type="match status" value="1"/>
</dbReference>
<accession>A0AAJ1ICW4</accession>